<sequence>MYPPLPLLLPDFPSVLIQEESGSRVFLQLSICWISVFPPIARLLLPLLTPLKVQARIRLPPLLFQLLLLPSHCGEFLYMIASNQTQGLVGSKSENKWPRC</sequence>
<evidence type="ECO:0000313" key="1">
    <source>
        <dbReference type="EMBL" id="VEL19655.1"/>
    </source>
</evidence>
<accession>A0A3S5CM07</accession>
<comment type="caution">
    <text evidence="1">The sequence shown here is derived from an EMBL/GenBank/DDBJ whole genome shotgun (WGS) entry which is preliminary data.</text>
</comment>
<name>A0A3S5CM07_9PLAT</name>
<evidence type="ECO:0000313" key="2">
    <source>
        <dbReference type="Proteomes" id="UP000784294"/>
    </source>
</evidence>
<organism evidence="1 2">
    <name type="scientific">Protopolystoma xenopodis</name>
    <dbReference type="NCBI Taxonomy" id="117903"/>
    <lineage>
        <taxon>Eukaryota</taxon>
        <taxon>Metazoa</taxon>
        <taxon>Spiralia</taxon>
        <taxon>Lophotrochozoa</taxon>
        <taxon>Platyhelminthes</taxon>
        <taxon>Monogenea</taxon>
        <taxon>Polyopisthocotylea</taxon>
        <taxon>Polystomatidea</taxon>
        <taxon>Polystomatidae</taxon>
        <taxon>Protopolystoma</taxon>
    </lineage>
</organism>
<protein>
    <submittedName>
        <fullName evidence="1">Uncharacterized protein</fullName>
    </submittedName>
</protein>
<gene>
    <name evidence="1" type="ORF">PXEA_LOCUS13095</name>
</gene>
<dbReference type="EMBL" id="CAAALY010042592">
    <property type="protein sequence ID" value="VEL19655.1"/>
    <property type="molecule type" value="Genomic_DNA"/>
</dbReference>
<dbReference type="AlphaFoldDB" id="A0A3S5CM07"/>
<keyword evidence="2" id="KW-1185">Reference proteome</keyword>
<reference evidence="1" key="1">
    <citation type="submission" date="2018-11" db="EMBL/GenBank/DDBJ databases">
        <authorList>
            <consortium name="Pathogen Informatics"/>
        </authorList>
    </citation>
    <scope>NUCLEOTIDE SEQUENCE</scope>
</reference>
<dbReference type="Proteomes" id="UP000784294">
    <property type="component" value="Unassembled WGS sequence"/>
</dbReference>
<proteinExistence type="predicted"/>